<organism evidence="8 9">
    <name type="scientific">Streptomyces venezuelae</name>
    <dbReference type="NCBI Taxonomy" id="54571"/>
    <lineage>
        <taxon>Bacteria</taxon>
        <taxon>Bacillati</taxon>
        <taxon>Actinomycetota</taxon>
        <taxon>Actinomycetes</taxon>
        <taxon>Kitasatosporales</taxon>
        <taxon>Streptomycetaceae</taxon>
        <taxon>Streptomyces</taxon>
    </lineage>
</organism>
<dbReference type="PANTHER" id="PTHR46696">
    <property type="entry name" value="P450, PUTATIVE (EUROFUNG)-RELATED"/>
    <property type="match status" value="1"/>
</dbReference>
<dbReference type="InterPro" id="IPR001128">
    <property type="entry name" value="Cyt_P450"/>
</dbReference>
<evidence type="ECO:0000313" key="9">
    <source>
        <dbReference type="Proteomes" id="UP000322927"/>
    </source>
</evidence>
<dbReference type="Pfam" id="PF00067">
    <property type="entry name" value="p450"/>
    <property type="match status" value="1"/>
</dbReference>
<feature type="compositionally biased region" description="Polar residues" evidence="7">
    <location>
        <begin position="1"/>
        <end position="16"/>
    </location>
</feature>
<comment type="similarity">
    <text evidence="1">Belongs to the cytochrome P450 family.</text>
</comment>
<gene>
    <name evidence="8" type="ORF">DEJ48_29590</name>
</gene>
<evidence type="ECO:0000256" key="4">
    <source>
        <dbReference type="ARBA" id="ARBA00023002"/>
    </source>
</evidence>
<dbReference type="PANTHER" id="PTHR46696:SF1">
    <property type="entry name" value="CYTOCHROME P450 YJIB-RELATED"/>
    <property type="match status" value="1"/>
</dbReference>
<dbReference type="Proteomes" id="UP000322927">
    <property type="component" value="Chromosome"/>
</dbReference>
<dbReference type="RefSeq" id="WP_150219249.1">
    <property type="nucleotide sequence ID" value="NZ_CP029192.1"/>
</dbReference>
<dbReference type="PRINTS" id="PR00359">
    <property type="entry name" value="BP450"/>
</dbReference>
<dbReference type="EMBL" id="CP029192">
    <property type="protein sequence ID" value="QES36999.1"/>
    <property type="molecule type" value="Genomic_DNA"/>
</dbReference>
<proteinExistence type="inferred from homology"/>
<evidence type="ECO:0000256" key="6">
    <source>
        <dbReference type="ARBA" id="ARBA00023033"/>
    </source>
</evidence>
<evidence type="ECO:0000256" key="7">
    <source>
        <dbReference type="SAM" id="MobiDB-lite"/>
    </source>
</evidence>
<evidence type="ECO:0000256" key="3">
    <source>
        <dbReference type="ARBA" id="ARBA00022723"/>
    </source>
</evidence>
<dbReference type="SUPFAM" id="SSF48264">
    <property type="entry name" value="Cytochrome P450"/>
    <property type="match status" value="1"/>
</dbReference>
<dbReference type="GO" id="GO:0016705">
    <property type="term" value="F:oxidoreductase activity, acting on paired donors, with incorporation or reduction of molecular oxygen"/>
    <property type="evidence" value="ECO:0007669"/>
    <property type="project" value="InterPro"/>
</dbReference>
<name>A0A5P2C8H5_STRVZ</name>
<dbReference type="GO" id="GO:0020037">
    <property type="term" value="F:heme binding"/>
    <property type="evidence" value="ECO:0007669"/>
    <property type="project" value="InterPro"/>
</dbReference>
<keyword evidence="3" id="KW-0479">Metal-binding</keyword>
<keyword evidence="6" id="KW-0503">Monooxygenase</keyword>
<protein>
    <submittedName>
        <fullName evidence="8">Cytochrome P450</fullName>
    </submittedName>
</protein>
<accession>A0A5P2C8H5</accession>
<sequence length="413" mass="44663">MATSTHGTPTPISTPGPQDEPAHQDPAHGIVDDPYGTYAPLRDTAPVHRIAGTDGKPAWLVTRYDDVREALANPLLSLDKSHALPGGYRGLALPPALDANLLNMDPPDHTRVRSLVGRAFTRRRVEQLRAPVRRTADALLDAVEPLGRADLVAAYAAPLPITVICDLLGVPDGSRRDFREWTDALLSPDPAHPERTKHAVVAMLGFFTGLLADKRQHPADDLLSDLIAVRDAGDRLSEDELMSLAFLILFAGYENTVHLIGNAVLALLDHPEQLAALRADPARLPAAVEEFQRYDGPAPLAIRRFPVEDITIAGVTVPAGETVLLSLGSANRDPGRFPDPGRLDLDRATAGHVALGHGIHHCLGAPLARLETEIAVGALVERFPRLALAVPRDEIRWRPSLRSRGLRELPVTL</sequence>
<reference evidence="8 9" key="1">
    <citation type="submission" date="2018-05" db="EMBL/GenBank/DDBJ databases">
        <title>Streptomyces venezuelae.</title>
        <authorList>
            <person name="Kim W."/>
            <person name="Lee N."/>
            <person name="Cho B.-K."/>
        </authorList>
    </citation>
    <scope>NUCLEOTIDE SEQUENCE [LARGE SCALE GENOMIC DNA]</scope>
    <source>
        <strain evidence="8 9">ATCC 14584</strain>
    </source>
</reference>
<feature type="region of interest" description="Disordered" evidence="7">
    <location>
        <begin position="1"/>
        <end position="38"/>
    </location>
</feature>
<dbReference type="CDD" id="cd11029">
    <property type="entry name" value="CYP107-like"/>
    <property type="match status" value="1"/>
</dbReference>
<dbReference type="InterPro" id="IPR002397">
    <property type="entry name" value="Cyt_P450_B"/>
</dbReference>
<evidence type="ECO:0000256" key="2">
    <source>
        <dbReference type="ARBA" id="ARBA00022617"/>
    </source>
</evidence>
<keyword evidence="4" id="KW-0560">Oxidoreductase</keyword>
<evidence type="ECO:0000313" key="8">
    <source>
        <dbReference type="EMBL" id="QES36999.1"/>
    </source>
</evidence>
<dbReference type="AlphaFoldDB" id="A0A5P2C8H5"/>
<evidence type="ECO:0000256" key="5">
    <source>
        <dbReference type="ARBA" id="ARBA00023004"/>
    </source>
</evidence>
<keyword evidence="2" id="KW-0349">Heme</keyword>
<dbReference type="GO" id="GO:0005506">
    <property type="term" value="F:iron ion binding"/>
    <property type="evidence" value="ECO:0007669"/>
    <property type="project" value="InterPro"/>
</dbReference>
<evidence type="ECO:0000256" key="1">
    <source>
        <dbReference type="ARBA" id="ARBA00010617"/>
    </source>
</evidence>
<keyword evidence="5" id="KW-0408">Iron</keyword>
<dbReference type="FunFam" id="1.10.630.10:FF:000018">
    <property type="entry name" value="Cytochrome P450 monooxygenase"/>
    <property type="match status" value="1"/>
</dbReference>
<dbReference type="Gene3D" id="1.10.630.10">
    <property type="entry name" value="Cytochrome P450"/>
    <property type="match status" value="1"/>
</dbReference>
<dbReference type="OrthoDB" id="5500002at2"/>
<dbReference type="InterPro" id="IPR036396">
    <property type="entry name" value="Cyt_P450_sf"/>
</dbReference>
<dbReference type="GO" id="GO:0004497">
    <property type="term" value="F:monooxygenase activity"/>
    <property type="evidence" value="ECO:0007669"/>
    <property type="project" value="UniProtKB-KW"/>
</dbReference>